<gene>
    <name evidence="2" type="ORF">BCF46_3344</name>
</gene>
<proteinExistence type="predicted"/>
<protein>
    <submittedName>
        <fullName evidence="2">Uncharacterized protein</fullName>
    </submittedName>
</protein>
<dbReference type="Proteomes" id="UP000269157">
    <property type="component" value="Unassembled WGS sequence"/>
</dbReference>
<feature type="signal peptide" evidence="1">
    <location>
        <begin position="1"/>
        <end position="21"/>
    </location>
</feature>
<reference evidence="2 3" key="1">
    <citation type="submission" date="2018-10" db="EMBL/GenBank/DDBJ databases">
        <title>Genomic Encyclopedia of Archaeal and Bacterial Type Strains, Phase II (KMG-II): from individual species to whole genera.</title>
        <authorList>
            <person name="Goeker M."/>
        </authorList>
    </citation>
    <scope>NUCLEOTIDE SEQUENCE [LARGE SCALE GENOMIC DNA]</scope>
    <source>
        <strain evidence="2 3">DSM 29466</strain>
    </source>
</reference>
<keyword evidence="1" id="KW-0732">Signal</keyword>
<dbReference type="EMBL" id="RCCE01000006">
    <property type="protein sequence ID" value="RLJ40773.1"/>
    <property type="molecule type" value="Genomic_DNA"/>
</dbReference>
<name>A0A497VVD6_9RHOB</name>
<evidence type="ECO:0000256" key="1">
    <source>
        <dbReference type="SAM" id="SignalP"/>
    </source>
</evidence>
<organism evidence="2 3">
    <name type="scientific">Litoreibacter meonggei</name>
    <dbReference type="NCBI Taxonomy" id="1049199"/>
    <lineage>
        <taxon>Bacteria</taxon>
        <taxon>Pseudomonadati</taxon>
        <taxon>Pseudomonadota</taxon>
        <taxon>Alphaproteobacteria</taxon>
        <taxon>Rhodobacterales</taxon>
        <taxon>Roseobacteraceae</taxon>
        <taxon>Litoreibacter</taxon>
    </lineage>
</organism>
<feature type="chain" id="PRO_5019771136" evidence="1">
    <location>
        <begin position="22"/>
        <end position="53"/>
    </location>
</feature>
<keyword evidence="3" id="KW-1185">Reference proteome</keyword>
<accession>A0A497VVD6</accession>
<sequence length="53" mass="5317">MKNLILTLGVALGLLAGPVLADSSGGSNPTDLETLSDAQLDALVSILSGLPRQ</sequence>
<dbReference type="RefSeq" id="WP_170157964.1">
    <property type="nucleotide sequence ID" value="NZ_RCCE01000006.1"/>
</dbReference>
<dbReference type="AlphaFoldDB" id="A0A497VVD6"/>
<comment type="caution">
    <text evidence="2">The sequence shown here is derived from an EMBL/GenBank/DDBJ whole genome shotgun (WGS) entry which is preliminary data.</text>
</comment>
<evidence type="ECO:0000313" key="3">
    <source>
        <dbReference type="Proteomes" id="UP000269157"/>
    </source>
</evidence>
<evidence type="ECO:0000313" key="2">
    <source>
        <dbReference type="EMBL" id="RLJ40773.1"/>
    </source>
</evidence>